<keyword evidence="5" id="KW-0804">Transcription</keyword>
<evidence type="ECO:0000256" key="1">
    <source>
        <dbReference type="ARBA" id="ARBA00005384"/>
    </source>
</evidence>
<dbReference type="InterPro" id="IPR015424">
    <property type="entry name" value="PyrdxlP-dep_Trfase"/>
</dbReference>
<feature type="domain" description="HTH gntR-type" evidence="6">
    <location>
        <begin position="9"/>
        <end position="77"/>
    </location>
</feature>
<dbReference type="PROSITE" id="PS50949">
    <property type="entry name" value="HTH_GNTR"/>
    <property type="match status" value="1"/>
</dbReference>
<dbReference type="SUPFAM" id="SSF53383">
    <property type="entry name" value="PLP-dependent transferases"/>
    <property type="match status" value="1"/>
</dbReference>
<organism evidence="7 8">
    <name type="scientific">Maridesulfovibrio ferrireducens</name>
    <dbReference type="NCBI Taxonomy" id="246191"/>
    <lineage>
        <taxon>Bacteria</taxon>
        <taxon>Pseudomonadati</taxon>
        <taxon>Thermodesulfobacteriota</taxon>
        <taxon>Desulfovibrionia</taxon>
        <taxon>Desulfovibrionales</taxon>
        <taxon>Desulfovibrionaceae</taxon>
        <taxon>Maridesulfovibrio</taxon>
    </lineage>
</organism>
<dbReference type="InterPro" id="IPR036390">
    <property type="entry name" value="WH_DNA-bd_sf"/>
</dbReference>
<keyword evidence="8" id="KW-1185">Reference proteome</keyword>
<evidence type="ECO:0000313" key="8">
    <source>
        <dbReference type="Proteomes" id="UP000199053"/>
    </source>
</evidence>
<dbReference type="InterPro" id="IPR051446">
    <property type="entry name" value="HTH_trans_reg/aminotransferase"/>
</dbReference>
<accession>A0A1G9KH31</accession>
<dbReference type="CDD" id="cd07377">
    <property type="entry name" value="WHTH_GntR"/>
    <property type="match status" value="1"/>
</dbReference>
<dbReference type="GO" id="GO:0008483">
    <property type="term" value="F:transaminase activity"/>
    <property type="evidence" value="ECO:0007669"/>
    <property type="project" value="UniProtKB-KW"/>
</dbReference>
<dbReference type="GO" id="GO:0003700">
    <property type="term" value="F:DNA-binding transcription factor activity"/>
    <property type="evidence" value="ECO:0007669"/>
    <property type="project" value="InterPro"/>
</dbReference>
<evidence type="ECO:0000256" key="3">
    <source>
        <dbReference type="ARBA" id="ARBA00023015"/>
    </source>
</evidence>
<dbReference type="InterPro" id="IPR015422">
    <property type="entry name" value="PyrdxlP-dep_Trfase_small"/>
</dbReference>
<evidence type="ECO:0000256" key="4">
    <source>
        <dbReference type="ARBA" id="ARBA00023125"/>
    </source>
</evidence>
<dbReference type="Pfam" id="PF00155">
    <property type="entry name" value="Aminotran_1_2"/>
    <property type="match status" value="1"/>
</dbReference>
<keyword evidence="2" id="KW-0663">Pyridoxal phosphate</keyword>
<evidence type="ECO:0000313" key="7">
    <source>
        <dbReference type="EMBL" id="SDL48892.1"/>
    </source>
</evidence>
<sequence length="476" mass="52937">MTSQRGEDEYRYKKVEQEISKHIIAGDLVPGDKLPSLRQMSTNLKVSISTVSHAYEELEKRGLIESRPRSGYFVRSEFRKIPTPLVNTAQKLEPHTVTKNKLIQTALETVGNKNLLPLGVVCPSSELLPTKHLSKIMSAVIRENPDLSINYESISGNMQLRRQIAFRSVDCGSNLTAEDLIITTGAMEALYISLRTLTRPGDLVLIQSPTYYCFLQLVESLGLRAIEIPSCPKNGINTKEFSAAVKKFDLKACILSPNFNNPDGGLTPDHAKKEIVELLAEKNIPLVEDDVYGDIYFGDTRPRTFKSFDRKGGVLLCSSFSKTIAPGYRVGWLAPGRYLEKAMEIKATTNVSCASPTQMAIARYLREAHFDRHLKKLRSAMKEQMNKMRTEIALSFPKGTKVTDPKGGSVLWVELPAGTDGIDLFFKAREEGIGIIPGSVFSTRDAFSNYIRLSSGALWSDKIQKGLKRLGELATK</sequence>
<keyword evidence="3" id="KW-0805">Transcription regulation</keyword>
<dbReference type="AlphaFoldDB" id="A0A1G9KH31"/>
<dbReference type="SUPFAM" id="SSF46785">
    <property type="entry name" value="Winged helix' DNA-binding domain"/>
    <property type="match status" value="1"/>
</dbReference>
<dbReference type="GO" id="GO:0003677">
    <property type="term" value="F:DNA binding"/>
    <property type="evidence" value="ECO:0007669"/>
    <property type="project" value="UniProtKB-KW"/>
</dbReference>
<dbReference type="SMART" id="SM00345">
    <property type="entry name" value="HTH_GNTR"/>
    <property type="match status" value="1"/>
</dbReference>
<dbReference type="Gene3D" id="3.90.1150.10">
    <property type="entry name" value="Aspartate Aminotransferase, domain 1"/>
    <property type="match status" value="1"/>
</dbReference>
<evidence type="ECO:0000256" key="2">
    <source>
        <dbReference type="ARBA" id="ARBA00022898"/>
    </source>
</evidence>
<name>A0A1G9KH31_9BACT</name>
<evidence type="ECO:0000256" key="5">
    <source>
        <dbReference type="ARBA" id="ARBA00023163"/>
    </source>
</evidence>
<dbReference type="Pfam" id="PF00392">
    <property type="entry name" value="GntR"/>
    <property type="match status" value="1"/>
</dbReference>
<dbReference type="RefSeq" id="WP_092162672.1">
    <property type="nucleotide sequence ID" value="NZ_FNGA01000005.1"/>
</dbReference>
<dbReference type="Gene3D" id="1.10.10.10">
    <property type="entry name" value="Winged helix-like DNA-binding domain superfamily/Winged helix DNA-binding domain"/>
    <property type="match status" value="1"/>
</dbReference>
<gene>
    <name evidence="7" type="ORF">SAMN05660337_3076</name>
</gene>
<keyword evidence="4 7" id="KW-0238">DNA-binding</keyword>
<dbReference type="Proteomes" id="UP000199053">
    <property type="component" value="Unassembled WGS sequence"/>
</dbReference>
<dbReference type="Gene3D" id="3.40.640.10">
    <property type="entry name" value="Type I PLP-dependent aspartate aminotransferase-like (Major domain)"/>
    <property type="match status" value="1"/>
</dbReference>
<dbReference type="InterPro" id="IPR004839">
    <property type="entry name" value="Aminotransferase_I/II_large"/>
</dbReference>
<dbReference type="CDD" id="cd00609">
    <property type="entry name" value="AAT_like"/>
    <property type="match status" value="1"/>
</dbReference>
<proteinExistence type="inferred from homology"/>
<evidence type="ECO:0000259" key="6">
    <source>
        <dbReference type="PROSITE" id="PS50949"/>
    </source>
</evidence>
<dbReference type="STRING" id="246191.SAMN05660337_3076"/>
<dbReference type="GO" id="GO:0030170">
    <property type="term" value="F:pyridoxal phosphate binding"/>
    <property type="evidence" value="ECO:0007669"/>
    <property type="project" value="InterPro"/>
</dbReference>
<dbReference type="PANTHER" id="PTHR46577:SF2">
    <property type="entry name" value="TRANSCRIPTIONAL REGULATORY PROTEIN"/>
    <property type="match status" value="1"/>
</dbReference>
<dbReference type="InterPro" id="IPR000524">
    <property type="entry name" value="Tscrpt_reg_HTH_GntR"/>
</dbReference>
<protein>
    <submittedName>
        <fullName evidence="7">DNA-binding transcriptional regulator, MocR family, contains an aminotransferase domain</fullName>
    </submittedName>
</protein>
<dbReference type="EMBL" id="FNGA01000005">
    <property type="protein sequence ID" value="SDL48892.1"/>
    <property type="molecule type" value="Genomic_DNA"/>
</dbReference>
<dbReference type="PANTHER" id="PTHR46577">
    <property type="entry name" value="HTH-TYPE TRANSCRIPTIONAL REGULATORY PROTEIN GABR"/>
    <property type="match status" value="1"/>
</dbReference>
<dbReference type="OrthoDB" id="9804020at2"/>
<comment type="similarity">
    <text evidence="1">In the C-terminal section; belongs to the class-I pyridoxal-phosphate-dependent aminotransferase family.</text>
</comment>
<reference evidence="8" key="1">
    <citation type="submission" date="2016-10" db="EMBL/GenBank/DDBJ databases">
        <authorList>
            <person name="Varghese N."/>
            <person name="Submissions S."/>
        </authorList>
    </citation>
    <scope>NUCLEOTIDE SEQUENCE [LARGE SCALE GENOMIC DNA]</scope>
    <source>
        <strain evidence="8">DSM 16995</strain>
    </source>
</reference>
<keyword evidence="7" id="KW-0808">Transferase</keyword>
<dbReference type="InterPro" id="IPR036388">
    <property type="entry name" value="WH-like_DNA-bd_sf"/>
</dbReference>
<dbReference type="InterPro" id="IPR015421">
    <property type="entry name" value="PyrdxlP-dep_Trfase_major"/>
</dbReference>
<keyword evidence="7" id="KW-0032">Aminotransferase</keyword>